<dbReference type="RefSeq" id="WP_344063036.1">
    <property type="nucleotide sequence ID" value="NZ_BAAAPU010000007.1"/>
</dbReference>
<dbReference type="Proteomes" id="UP001500013">
    <property type="component" value="Unassembled WGS sequence"/>
</dbReference>
<dbReference type="InterPro" id="IPR020904">
    <property type="entry name" value="Sc_DH/Rdtase_CS"/>
</dbReference>
<protein>
    <submittedName>
        <fullName evidence="3">SDR family oxidoreductase</fullName>
    </submittedName>
</protein>
<dbReference type="PANTHER" id="PTHR24321">
    <property type="entry name" value="DEHYDROGENASES, SHORT CHAIN"/>
    <property type="match status" value="1"/>
</dbReference>
<name>A0ABP5DPG9_9MICO</name>
<dbReference type="CDD" id="cd05233">
    <property type="entry name" value="SDR_c"/>
    <property type="match status" value="1"/>
</dbReference>
<dbReference type="InterPro" id="IPR036291">
    <property type="entry name" value="NAD(P)-bd_dom_sf"/>
</dbReference>
<dbReference type="EMBL" id="BAAAPU010000007">
    <property type="protein sequence ID" value="GAA1983413.1"/>
    <property type="molecule type" value="Genomic_DNA"/>
</dbReference>
<evidence type="ECO:0000313" key="3">
    <source>
        <dbReference type="EMBL" id="GAA1983413.1"/>
    </source>
</evidence>
<dbReference type="PRINTS" id="PR00080">
    <property type="entry name" value="SDRFAMILY"/>
</dbReference>
<dbReference type="InterPro" id="IPR002347">
    <property type="entry name" value="SDR_fam"/>
</dbReference>
<dbReference type="Pfam" id="PF13561">
    <property type="entry name" value="adh_short_C2"/>
    <property type="match status" value="1"/>
</dbReference>
<keyword evidence="4" id="KW-1185">Reference proteome</keyword>
<dbReference type="PROSITE" id="PS00061">
    <property type="entry name" value="ADH_SHORT"/>
    <property type="match status" value="1"/>
</dbReference>
<dbReference type="Gene3D" id="3.40.50.720">
    <property type="entry name" value="NAD(P)-binding Rossmann-like Domain"/>
    <property type="match status" value="1"/>
</dbReference>
<proteinExistence type="inferred from homology"/>
<comment type="similarity">
    <text evidence="1">Belongs to the short-chain dehydrogenases/reductases (SDR) family.</text>
</comment>
<evidence type="ECO:0000313" key="4">
    <source>
        <dbReference type="Proteomes" id="UP001500013"/>
    </source>
</evidence>
<gene>
    <name evidence="3" type="ORF">GCM10009817_26020</name>
</gene>
<evidence type="ECO:0000256" key="1">
    <source>
        <dbReference type="ARBA" id="ARBA00006484"/>
    </source>
</evidence>
<keyword evidence="2" id="KW-0560">Oxidoreductase</keyword>
<reference evidence="4" key="1">
    <citation type="journal article" date="2019" name="Int. J. Syst. Evol. Microbiol.">
        <title>The Global Catalogue of Microorganisms (GCM) 10K type strain sequencing project: providing services to taxonomists for standard genome sequencing and annotation.</title>
        <authorList>
            <consortium name="The Broad Institute Genomics Platform"/>
            <consortium name="The Broad Institute Genome Sequencing Center for Infectious Disease"/>
            <person name="Wu L."/>
            <person name="Ma J."/>
        </authorList>
    </citation>
    <scope>NUCLEOTIDE SEQUENCE [LARGE SCALE GENOMIC DNA]</scope>
    <source>
        <strain evidence="4">JCM 15628</strain>
    </source>
</reference>
<comment type="caution">
    <text evidence="3">The sequence shown here is derived from an EMBL/GenBank/DDBJ whole genome shotgun (WGS) entry which is preliminary data.</text>
</comment>
<dbReference type="PRINTS" id="PR00081">
    <property type="entry name" value="GDHRDH"/>
</dbReference>
<evidence type="ECO:0000256" key="2">
    <source>
        <dbReference type="ARBA" id="ARBA00023002"/>
    </source>
</evidence>
<sequence length="264" mass="27009">MAYTIDLGGRVALVTGGTSGIGLATAAKLASAGARVVICGRNPERGRAALAEIGRDDLVSYARADVSDDEQVAALVGAVVQEHGRLDIAVNNAGNVETLDPSATSSVDVSPAYFDATIHTLMTSAWLCMRHEIPAMLAGGAGGAAIVNVSSMDAALLAAGTGSYSAAKLGLEALTVSTAKEFAARGVRINAIRPGAILTPMLERNLRGESPEERAGRVAAYEALISMRRLGAPAEVASVITWLCSDEASYVTGQVLNVDGAISL</sequence>
<accession>A0ABP5DPG9</accession>
<dbReference type="SUPFAM" id="SSF51735">
    <property type="entry name" value="NAD(P)-binding Rossmann-fold domains"/>
    <property type="match status" value="1"/>
</dbReference>
<organism evidence="3 4">
    <name type="scientific">Terrabacter lapilli</name>
    <dbReference type="NCBI Taxonomy" id="436231"/>
    <lineage>
        <taxon>Bacteria</taxon>
        <taxon>Bacillati</taxon>
        <taxon>Actinomycetota</taxon>
        <taxon>Actinomycetes</taxon>
        <taxon>Micrococcales</taxon>
        <taxon>Intrasporangiaceae</taxon>
        <taxon>Terrabacter</taxon>
    </lineage>
</organism>
<dbReference type="PANTHER" id="PTHR24321:SF8">
    <property type="entry name" value="ESTRADIOL 17-BETA-DEHYDROGENASE 8-RELATED"/>
    <property type="match status" value="1"/>
</dbReference>